<keyword evidence="7" id="KW-1185">Reference proteome</keyword>
<dbReference type="Pfam" id="PF00753">
    <property type="entry name" value="Lactamase_B"/>
    <property type="match status" value="1"/>
</dbReference>
<evidence type="ECO:0000259" key="5">
    <source>
        <dbReference type="Pfam" id="PF00753"/>
    </source>
</evidence>
<gene>
    <name evidence="6" type="ORF">CBYS24578_00006036</name>
</gene>
<keyword evidence="4" id="KW-0862">Zinc</keyword>
<sequence length="366" mass="41117">MVSINIPSGQTAVKVKVIDNGARITGPMAFFLDPPILAEAQRREKMHAPAFSFLVEHESLQRKVVFDLGIRAKPEEYPPAVLKYHEAFSLVAGREVYDVLKDGGVELSTIEAIIWSHHHMDHTGNPNGFPSTTDLIVGPGFKETLLPSYPENPEAMIGQRDYEGRNLRQLDFKEESKGLTIEGFPAIDYFEDGSFYLLQAPGHSIDHMAGLARTSTSPERFILMGADIGHHASQWRPSEHRPIPKELTPSPFGPESRFNLRLNVCPGELFTEHVHPQGRNDVPFTRVKAGHPYDAEQAQRDVEKMVSFDEDDRIMVIAAHDFTLLPVLEYFPKEANGWHEAGWKESSRWEFLKGLACLVPETAART</sequence>
<dbReference type="PANTHER" id="PTHR42978:SF5">
    <property type="entry name" value="METALLO-BETA-LACTAMASE DOMAIN-CONTAINING PROTEIN"/>
    <property type="match status" value="1"/>
</dbReference>
<comment type="caution">
    <text evidence="6">The sequence shown here is derived from an EMBL/GenBank/DDBJ whole genome shotgun (WGS) entry which is preliminary data.</text>
</comment>
<reference evidence="6 7" key="2">
    <citation type="submission" date="2021-10" db="EMBL/GenBank/DDBJ databases">
        <authorList>
            <person name="Piombo E."/>
        </authorList>
    </citation>
    <scope>NUCLEOTIDE SEQUENCE [LARGE SCALE GENOMIC DNA]</scope>
</reference>
<dbReference type="SUPFAM" id="SSF56281">
    <property type="entry name" value="Metallo-hydrolase/oxidoreductase"/>
    <property type="match status" value="1"/>
</dbReference>
<dbReference type="CDD" id="cd07730">
    <property type="entry name" value="metallo-hydrolase-like_MBL-fold"/>
    <property type="match status" value="1"/>
</dbReference>
<reference evidence="7" key="1">
    <citation type="submission" date="2019-06" db="EMBL/GenBank/DDBJ databases">
        <authorList>
            <person name="Broberg M."/>
        </authorList>
    </citation>
    <scope>NUCLEOTIDE SEQUENCE [LARGE SCALE GENOMIC DNA]</scope>
</reference>
<feature type="domain" description="Metallo-beta-lactamase" evidence="5">
    <location>
        <begin position="53"/>
        <end position="138"/>
    </location>
</feature>
<dbReference type="Proteomes" id="UP000754883">
    <property type="component" value="Unassembled WGS sequence"/>
</dbReference>
<dbReference type="InterPro" id="IPR001279">
    <property type="entry name" value="Metallo-B-lactamas"/>
</dbReference>
<organism evidence="6 7">
    <name type="scientific">Clonostachys byssicola</name>
    <dbReference type="NCBI Taxonomy" id="160290"/>
    <lineage>
        <taxon>Eukaryota</taxon>
        <taxon>Fungi</taxon>
        <taxon>Dikarya</taxon>
        <taxon>Ascomycota</taxon>
        <taxon>Pezizomycotina</taxon>
        <taxon>Sordariomycetes</taxon>
        <taxon>Hypocreomycetidae</taxon>
        <taxon>Hypocreales</taxon>
        <taxon>Bionectriaceae</taxon>
        <taxon>Clonostachys</taxon>
    </lineage>
</organism>
<name>A0A9N9UZY7_9HYPO</name>
<evidence type="ECO:0000313" key="7">
    <source>
        <dbReference type="Proteomes" id="UP000754883"/>
    </source>
</evidence>
<evidence type="ECO:0000313" key="6">
    <source>
        <dbReference type="EMBL" id="CAH0005454.1"/>
    </source>
</evidence>
<dbReference type="AlphaFoldDB" id="A0A9N9UZY7"/>
<dbReference type="OrthoDB" id="10250730at2759"/>
<dbReference type="GO" id="GO:0016787">
    <property type="term" value="F:hydrolase activity"/>
    <property type="evidence" value="ECO:0007669"/>
    <property type="project" value="UniProtKB-KW"/>
</dbReference>
<accession>A0A9N9UZY7</accession>
<dbReference type="InterPro" id="IPR036866">
    <property type="entry name" value="RibonucZ/Hydroxyglut_hydro"/>
</dbReference>
<protein>
    <recommendedName>
        <fullName evidence="5">Metallo-beta-lactamase domain-containing protein</fullName>
    </recommendedName>
</protein>
<keyword evidence="3" id="KW-0378">Hydrolase</keyword>
<comment type="similarity">
    <text evidence="1">Belongs to the metallo-beta-lactamase superfamily.</text>
</comment>
<evidence type="ECO:0000256" key="1">
    <source>
        <dbReference type="ARBA" id="ARBA00007749"/>
    </source>
</evidence>
<dbReference type="GO" id="GO:0046872">
    <property type="term" value="F:metal ion binding"/>
    <property type="evidence" value="ECO:0007669"/>
    <property type="project" value="UniProtKB-KW"/>
</dbReference>
<keyword evidence="2" id="KW-0479">Metal-binding</keyword>
<proteinExistence type="inferred from homology"/>
<evidence type="ECO:0000256" key="3">
    <source>
        <dbReference type="ARBA" id="ARBA00022801"/>
    </source>
</evidence>
<evidence type="ECO:0000256" key="2">
    <source>
        <dbReference type="ARBA" id="ARBA00022723"/>
    </source>
</evidence>
<dbReference type="InterPro" id="IPR051013">
    <property type="entry name" value="MBL_superfamily_lactonases"/>
</dbReference>
<dbReference type="EMBL" id="CABFNO020001568">
    <property type="protein sequence ID" value="CAH0005454.1"/>
    <property type="molecule type" value="Genomic_DNA"/>
</dbReference>
<evidence type="ECO:0000256" key="4">
    <source>
        <dbReference type="ARBA" id="ARBA00022833"/>
    </source>
</evidence>
<dbReference type="Gene3D" id="3.60.15.10">
    <property type="entry name" value="Ribonuclease Z/Hydroxyacylglutathione hydrolase-like"/>
    <property type="match status" value="1"/>
</dbReference>
<dbReference type="PANTHER" id="PTHR42978">
    <property type="entry name" value="QUORUM-QUENCHING LACTONASE YTNP-RELATED-RELATED"/>
    <property type="match status" value="1"/>
</dbReference>